<dbReference type="EMBL" id="CP061801">
    <property type="protein sequence ID" value="QPJ99556.1"/>
    <property type="molecule type" value="Genomic_DNA"/>
</dbReference>
<sequence>MTTLLPGETLAASLAEKVGDTWQNLKTRRNTDEAITPSWILQSLGLQPGSTELRRAIFELVRRIPYQLGSWNGESMSLFRQGYGDCRHKAVAAETLLVAGGVNAKQKLVRFDWADLPIPSEILRMLPQTQGFHDTVVFELKGKELLFDATWDIALRGAGFPVMPSWDGNSQTWAVTGSKASGMESVQIPQPGQDIYSANQMSWPQREKTMAFNQALNSWLEGIRATRNDWCTIIHSDVEATRLSLKTCLGQLS</sequence>
<dbReference type="AlphaFoldDB" id="A0A7T0GZJ6"/>
<evidence type="ECO:0000313" key="1">
    <source>
        <dbReference type="EMBL" id="QPJ99556.1"/>
    </source>
</evidence>
<organism evidence="1">
    <name type="scientific">Enterobacter mori</name>
    <dbReference type="NCBI Taxonomy" id="539813"/>
    <lineage>
        <taxon>Bacteria</taxon>
        <taxon>Pseudomonadati</taxon>
        <taxon>Pseudomonadota</taxon>
        <taxon>Gammaproteobacteria</taxon>
        <taxon>Enterobacterales</taxon>
        <taxon>Enterobacteriaceae</taxon>
        <taxon>Enterobacter</taxon>
    </lineage>
</organism>
<name>A0A7T0GZJ6_9ENTR</name>
<protein>
    <submittedName>
        <fullName evidence="1">Tat pathway signal sequence</fullName>
    </submittedName>
</protein>
<accession>A0A7T0GZJ6</accession>
<proteinExistence type="predicted"/>
<reference evidence="1" key="1">
    <citation type="submission" date="2020-09" db="EMBL/GenBank/DDBJ databases">
        <title>First Report of a novel Colistin-Resistant species of Enterobacter cloacae complex Producing MCR-5 isolated from hospital sewage water.</title>
        <authorList>
            <person name="Zhou K."/>
        </authorList>
    </citation>
    <scope>NUCLEOTIDE SEQUENCE [LARGE SCALE GENOMIC DNA]</scope>
    <source>
        <strain evidence="1">HSW1412</strain>
    </source>
</reference>
<gene>
    <name evidence="1" type="ORF">IDM36_16840</name>
</gene>